<dbReference type="EMBL" id="DS268114">
    <property type="protein sequence ID" value="KMM72987.1"/>
    <property type="molecule type" value="Genomic_DNA"/>
</dbReference>
<feature type="region of interest" description="Disordered" evidence="1">
    <location>
        <begin position="232"/>
        <end position="257"/>
    </location>
</feature>
<name>A0A0J6IM26_COCPO</name>
<evidence type="ECO:0000313" key="2">
    <source>
        <dbReference type="EMBL" id="KMM72987.1"/>
    </source>
</evidence>
<evidence type="ECO:0008006" key="4">
    <source>
        <dbReference type="Google" id="ProtNLM"/>
    </source>
</evidence>
<dbReference type="Proteomes" id="UP000054567">
    <property type="component" value="Unassembled WGS sequence"/>
</dbReference>
<evidence type="ECO:0000313" key="3">
    <source>
        <dbReference type="Proteomes" id="UP000054567"/>
    </source>
</evidence>
<reference evidence="3" key="3">
    <citation type="journal article" date="2010" name="Genome Res.">
        <title>Population genomic sequencing of Coccidioides fungi reveals recent hybridization and transposon control.</title>
        <authorList>
            <person name="Neafsey D.E."/>
            <person name="Barker B.M."/>
            <person name="Sharpton T.J."/>
            <person name="Stajich J.E."/>
            <person name="Park D.J."/>
            <person name="Whiston E."/>
            <person name="Hung C.-Y."/>
            <person name="McMahan C."/>
            <person name="White J."/>
            <person name="Sykes S."/>
            <person name="Heiman D."/>
            <person name="Young S."/>
            <person name="Zeng Q."/>
            <person name="Abouelleil A."/>
            <person name="Aftuck L."/>
            <person name="Bessette D."/>
            <person name="Brown A."/>
            <person name="FitzGerald M."/>
            <person name="Lui A."/>
            <person name="Macdonald J.P."/>
            <person name="Priest M."/>
            <person name="Orbach M.J."/>
            <person name="Galgiani J.N."/>
            <person name="Kirkland T.N."/>
            <person name="Cole G.T."/>
            <person name="Birren B.W."/>
            <person name="Henn M.R."/>
            <person name="Taylor J.W."/>
            <person name="Rounsley S.D."/>
        </authorList>
    </citation>
    <scope>NUCLEOTIDE SEQUENCE [LARGE SCALE GENOMIC DNA]</scope>
    <source>
        <strain evidence="3">RMSCC 3488</strain>
    </source>
</reference>
<gene>
    <name evidence="2" type="ORF">CPAG_09276</name>
</gene>
<protein>
    <recommendedName>
        <fullName evidence="4">HRQ family protein 2</fullName>
    </recommendedName>
</protein>
<dbReference type="OrthoDB" id="5043642at2759"/>
<dbReference type="Pfam" id="PF11927">
    <property type="entry name" value="HODM_asu-like"/>
    <property type="match status" value="1"/>
</dbReference>
<accession>A0A0J6IM26</accession>
<reference evidence="3" key="2">
    <citation type="journal article" date="2009" name="Genome Res.">
        <title>Comparative genomic analyses of the human fungal pathogens Coccidioides and their relatives.</title>
        <authorList>
            <person name="Sharpton T.J."/>
            <person name="Stajich J.E."/>
            <person name="Rounsley S.D."/>
            <person name="Gardner M.J."/>
            <person name="Wortman J.R."/>
            <person name="Jordar V.S."/>
            <person name="Maiti R."/>
            <person name="Kodira C.D."/>
            <person name="Neafsey D.E."/>
            <person name="Zeng Q."/>
            <person name="Hung C.-Y."/>
            <person name="McMahan C."/>
            <person name="Muszewska A."/>
            <person name="Grynberg M."/>
            <person name="Mandel M.A."/>
            <person name="Kellner E.M."/>
            <person name="Barker B.M."/>
            <person name="Galgiani J.N."/>
            <person name="Orbach M.J."/>
            <person name="Kirkland T.N."/>
            <person name="Cole G.T."/>
            <person name="Henn M.R."/>
            <person name="Birren B.W."/>
            <person name="Taylor J.W."/>
        </authorList>
    </citation>
    <scope>NUCLEOTIDE SEQUENCE [LARGE SCALE GENOMIC DNA]</scope>
    <source>
        <strain evidence="3">RMSCC 3488</strain>
    </source>
</reference>
<dbReference type="VEuPathDB" id="FungiDB:CPAG_09276"/>
<dbReference type="InterPro" id="IPR021848">
    <property type="entry name" value="HODM_asu-like"/>
</dbReference>
<proteinExistence type="predicted"/>
<organism evidence="2 3">
    <name type="scientific">Coccidioides posadasii RMSCC 3488</name>
    <dbReference type="NCBI Taxonomy" id="454284"/>
    <lineage>
        <taxon>Eukaryota</taxon>
        <taxon>Fungi</taxon>
        <taxon>Dikarya</taxon>
        <taxon>Ascomycota</taxon>
        <taxon>Pezizomycotina</taxon>
        <taxon>Eurotiomycetes</taxon>
        <taxon>Eurotiomycetidae</taxon>
        <taxon>Onygenales</taxon>
        <taxon>Onygenaceae</taxon>
        <taxon>Coccidioides</taxon>
    </lineage>
</organism>
<sequence>MSQTTMAGLDVMPYWVKIKALVDSSQVKPFNILMFVGLLSMIWYRKWVNVQHAKKLQKMRSQSASKFPEIEPLEDFEWEKTEPLQFRPFKPKYHLTMALENLDPSELIPMDNTYKERIDIRRQLLKDHYDVVLGVNKNKLGEEDPRVRAAVGELYQFVLGNYLPTRYPKMFKLLEANFESGKTMLVQNQITREMLPTTLSPGRPTIMALETLAKTVDEEMLILLPEIKESNSENKNQKYGQGRGKKEGSDPPSPDDENKYVLEAYATCFPSGFDTRTKLGRKLSEIHDPVPGYKQKLEKSMDRFFDKLEVGKFVKRLNWTMTTDADLFSAFGGIHAGDGEDMTPLKVEDLDLNNTFLRCERQSLYRLPTSGALVFSFHTYRYPIQQIKEEGSGEDLAAAIDGFEAGSTPLIGRYKRVPAWGEAVKAYLRS</sequence>
<reference evidence="2 3" key="1">
    <citation type="submission" date="2007-06" db="EMBL/GenBank/DDBJ databases">
        <title>The Genome Sequence of Coccidioides posadasii RMSCC_3488.</title>
        <authorList>
            <consortium name="Coccidioides Genome Resources Consortium"/>
            <consortium name="The Broad Institute Genome Sequencing Platform"/>
            <person name="Henn M.R."/>
            <person name="Sykes S."/>
            <person name="Young S."/>
            <person name="Jaffe D."/>
            <person name="Berlin A."/>
            <person name="Alvarez P."/>
            <person name="Butler J."/>
            <person name="Gnerre S."/>
            <person name="Grabherr M."/>
            <person name="Mauceli E."/>
            <person name="Brockman W."/>
            <person name="Kodira C."/>
            <person name="Alvarado L."/>
            <person name="Zeng Q."/>
            <person name="Crawford M."/>
            <person name="Antoine C."/>
            <person name="Devon K."/>
            <person name="Galgiani J."/>
            <person name="Orsborn K."/>
            <person name="Lewis M.L."/>
            <person name="Nusbaum C."/>
            <person name="Galagan J."/>
            <person name="Birren B."/>
        </authorList>
    </citation>
    <scope>NUCLEOTIDE SEQUENCE [LARGE SCALE GENOMIC DNA]</scope>
    <source>
        <strain evidence="2 3">RMSCC 3488</strain>
    </source>
</reference>
<dbReference type="AlphaFoldDB" id="A0A0J6IM26"/>
<evidence type="ECO:0000256" key="1">
    <source>
        <dbReference type="SAM" id="MobiDB-lite"/>
    </source>
</evidence>